<feature type="binding site" evidence="8">
    <location>
        <position position="95"/>
    </location>
    <ligand>
        <name>Mg(2+)</name>
        <dbReference type="ChEBI" id="CHEBI:18420"/>
    </ligand>
</feature>
<dbReference type="SUPFAM" id="SSF88723">
    <property type="entry name" value="PIN domain-like"/>
    <property type="match status" value="1"/>
</dbReference>
<evidence type="ECO:0000256" key="7">
    <source>
        <dbReference type="ARBA" id="ARBA00038093"/>
    </source>
</evidence>
<keyword evidence="5 8" id="KW-0378">Hydrolase</keyword>
<keyword evidence="6 8" id="KW-0460">Magnesium</keyword>
<gene>
    <name evidence="8" type="primary">vapC</name>
    <name evidence="10" type="ORF">GCM10023225_10520</name>
</gene>
<evidence type="ECO:0000256" key="2">
    <source>
        <dbReference type="ARBA" id="ARBA00022649"/>
    </source>
</evidence>
<evidence type="ECO:0000256" key="8">
    <source>
        <dbReference type="HAMAP-Rule" id="MF_00265"/>
    </source>
</evidence>
<keyword evidence="2 8" id="KW-1277">Toxin-antitoxin system</keyword>
<reference evidence="11" key="1">
    <citation type="journal article" date="2019" name="Int. J. Syst. Evol. Microbiol.">
        <title>The Global Catalogue of Microorganisms (GCM) 10K type strain sequencing project: providing services to taxonomists for standard genome sequencing and annotation.</title>
        <authorList>
            <consortium name="The Broad Institute Genomics Platform"/>
            <consortium name="The Broad Institute Genome Sequencing Center for Infectious Disease"/>
            <person name="Wu L."/>
            <person name="Ma J."/>
        </authorList>
    </citation>
    <scope>NUCLEOTIDE SEQUENCE [LARGE SCALE GENOMIC DNA]</scope>
    <source>
        <strain evidence="11">JCM 18126</strain>
    </source>
</reference>
<dbReference type="RefSeq" id="WP_345711336.1">
    <property type="nucleotide sequence ID" value="NZ_BAABIL010000131.1"/>
</dbReference>
<dbReference type="InterPro" id="IPR050556">
    <property type="entry name" value="Type_II_TA_system_RNase"/>
</dbReference>
<evidence type="ECO:0000256" key="3">
    <source>
        <dbReference type="ARBA" id="ARBA00022722"/>
    </source>
</evidence>
<proteinExistence type="inferred from homology"/>
<sequence length="140" mass="15473">MRFVLDNSVIQRFGEPRVRDVVEALRADHELIICTPTLLEVEVSARNEADHLRQWQHLTAAMRVLHGSEEVDVHARAIQSGLVAEGQHRGPGPVDVLVAAHAAVAKAAVLHHDRDFELIEECAGIAQRWVLPRGTTTWGG</sequence>
<name>A0ABP9HGP6_9ACTN</name>
<evidence type="ECO:0000256" key="1">
    <source>
        <dbReference type="ARBA" id="ARBA00001946"/>
    </source>
</evidence>
<comment type="function">
    <text evidence="8">Toxic component of a toxin-antitoxin (TA) system. An RNase.</text>
</comment>
<dbReference type="Gene3D" id="3.40.50.1010">
    <property type="entry name" value="5'-nuclease"/>
    <property type="match status" value="1"/>
</dbReference>
<evidence type="ECO:0000256" key="4">
    <source>
        <dbReference type="ARBA" id="ARBA00022723"/>
    </source>
</evidence>
<comment type="caution">
    <text evidence="10">The sequence shown here is derived from an EMBL/GenBank/DDBJ whole genome shotgun (WGS) entry which is preliminary data.</text>
</comment>
<dbReference type="Pfam" id="PF01850">
    <property type="entry name" value="PIN"/>
    <property type="match status" value="1"/>
</dbReference>
<feature type="binding site" evidence="8">
    <location>
        <position position="6"/>
    </location>
    <ligand>
        <name>Mg(2+)</name>
        <dbReference type="ChEBI" id="CHEBI:18420"/>
    </ligand>
</feature>
<evidence type="ECO:0000256" key="6">
    <source>
        <dbReference type="ARBA" id="ARBA00022842"/>
    </source>
</evidence>
<accession>A0ABP9HGP6</accession>
<protein>
    <recommendedName>
        <fullName evidence="8">Ribonuclease VapC</fullName>
        <shortName evidence="8">RNase VapC</shortName>
        <ecNumber evidence="8">3.1.-.-</ecNumber>
    </recommendedName>
    <alternativeName>
        <fullName evidence="8">Toxin VapC</fullName>
    </alternativeName>
</protein>
<keyword evidence="4 8" id="KW-0479">Metal-binding</keyword>
<keyword evidence="11" id="KW-1185">Reference proteome</keyword>
<evidence type="ECO:0000313" key="10">
    <source>
        <dbReference type="EMBL" id="GAA4970398.1"/>
    </source>
</evidence>
<evidence type="ECO:0000313" key="11">
    <source>
        <dbReference type="Proteomes" id="UP001501195"/>
    </source>
</evidence>
<dbReference type="Proteomes" id="UP001501195">
    <property type="component" value="Unassembled WGS sequence"/>
</dbReference>
<dbReference type="InterPro" id="IPR022907">
    <property type="entry name" value="VapC_family"/>
</dbReference>
<keyword evidence="3 8" id="KW-0540">Nuclease</keyword>
<dbReference type="InterPro" id="IPR002716">
    <property type="entry name" value="PIN_dom"/>
</dbReference>
<comment type="similarity">
    <text evidence="7 8">Belongs to the PINc/VapC protein family.</text>
</comment>
<dbReference type="PANTHER" id="PTHR33653:SF1">
    <property type="entry name" value="RIBONUCLEASE VAPC2"/>
    <property type="match status" value="1"/>
</dbReference>
<dbReference type="HAMAP" id="MF_00265">
    <property type="entry name" value="VapC_Nob1"/>
    <property type="match status" value="1"/>
</dbReference>
<evidence type="ECO:0000259" key="9">
    <source>
        <dbReference type="Pfam" id="PF01850"/>
    </source>
</evidence>
<comment type="cofactor">
    <cofactor evidence="1 8">
        <name>Mg(2+)</name>
        <dbReference type="ChEBI" id="CHEBI:18420"/>
    </cofactor>
</comment>
<dbReference type="EMBL" id="BAABIL010000131">
    <property type="protein sequence ID" value="GAA4970398.1"/>
    <property type="molecule type" value="Genomic_DNA"/>
</dbReference>
<dbReference type="PANTHER" id="PTHR33653">
    <property type="entry name" value="RIBONUCLEASE VAPC2"/>
    <property type="match status" value="1"/>
</dbReference>
<organism evidence="10 11">
    <name type="scientific">Kineococcus glutinatus</name>
    <dbReference type="NCBI Taxonomy" id="1070872"/>
    <lineage>
        <taxon>Bacteria</taxon>
        <taxon>Bacillati</taxon>
        <taxon>Actinomycetota</taxon>
        <taxon>Actinomycetes</taxon>
        <taxon>Kineosporiales</taxon>
        <taxon>Kineosporiaceae</taxon>
        <taxon>Kineococcus</taxon>
    </lineage>
</organism>
<keyword evidence="8" id="KW-0800">Toxin</keyword>
<dbReference type="InterPro" id="IPR029060">
    <property type="entry name" value="PIN-like_dom_sf"/>
</dbReference>
<evidence type="ECO:0000256" key="5">
    <source>
        <dbReference type="ARBA" id="ARBA00022801"/>
    </source>
</evidence>
<feature type="domain" description="PIN" evidence="9">
    <location>
        <begin position="5"/>
        <end position="118"/>
    </location>
</feature>
<dbReference type="EC" id="3.1.-.-" evidence="8"/>